<dbReference type="SUPFAM" id="SSF158442">
    <property type="entry name" value="DsbB-like"/>
    <property type="match status" value="1"/>
</dbReference>
<dbReference type="InterPro" id="IPR023380">
    <property type="entry name" value="DsbB-like_sf"/>
</dbReference>
<evidence type="ECO:0000256" key="5">
    <source>
        <dbReference type="ARBA" id="ARBA00023136"/>
    </source>
</evidence>
<keyword evidence="8" id="KW-1185">Reference proteome</keyword>
<dbReference type="OrthoDB" id="3711263at2"/>
<dbReference type="AlphaFoldDB" id="A0A840SCR9"/>
<dbReference type="InterPro" id="IPR003752">
    <property type="entry name" value="DiS_bond_form_DsbB/BdbC"/>
</dbReference>
<organism evidence="7 8">
    <name type="scientific">Inhella inkyongensis</name>
    <dbReference type="NCBI Taxonomy" id="392593"/>
    <lineage>
        <taxon>Bacteria</taxon>
        <taxon>Pseudomonadati</taxon>
        <taxon>Pseudomonadota</taxon>
        <taxon>Betaproteobacteria</taxon>
        <taxon>Burkholderiales</taxon>
        <taxon>Sphaerotilaceae</taxon>
        <taxon>Inhella</taxon>
    </lineage>
</organism>
<name>A0A840SCR9_9BURK</name>
<feature type="transmembrane region" description="Helical" evidence="6">
    <location>
        <begin position="78"/>
        <end position="96"/>
    </location>
</feature>
<dbReference type="InterPro" id="IPR050183">
    <property type="entry name" value="DsbB"/>
</dbReference>
<gene>
    <name evidence="7" type="ORF">HNQ51_003483</name>
</gene>
<dbReference type="GO" id="GO:0006457">
    <property type="term" value="P:protein folding"/>
    <property type="evidence" value="ECO:0007669"/>
    <property type="project" value="InterPro"/>
</dbReference>
<dbReference type="PANTHER" id="PTHR36570:SF3">
    <property type="entry name" value="DISULFIDE BOND FORMATION PROTEIN B"/>
    <property type="match status" value="1"/>
</dbReference>
<reference evidence="7 8" key="1">
    <citation type="submission" date="2020-08" db="EMBL/GenBank/DDBJ databases">
        <title>Genomic Encyclopedia of Type Strains, Phase IV (KMG-IV): sequencing the most valuable type-strain genomes for metagenomic binning, comparative biology and taxonomic classification.</title>
        <authorList>
            <person name="Goeker M."/>
        </authorList>
    </citation>
    <scope>NUCLEOTIDE SEQUENCE [LARGE SCALE GENOMIC DNA]</scope>
    <source>
        <strain evidence="7 8">DSM 23958</strain>
    </source>
</reference>
<evidence type="ECO:0000256" key="1">
    <source>
        <dbReference type="ARBA" id="ARBA00004651"/>
    </source>
</evidence>
<dbReference type="RefSeq" id="WP_138856337.1">
    <property type="nucleotide sequence ID" value="NZ_CP040709.1"/>
</dbReference>
<evidence type="ECO:0000256" key="3">
    <source>
        <dbReference type="ARBA" id="ARBA00022692"/>
    </source>
</evidence>
<dbReference type="Gene3D" id="1.20.1550.10">
    <property type="entry name" value="DsbB-like"/>
    <property type="match status" value="1"/>
</dbReference>
<dbReference type="GO" id="GO:0015035">
    <property type="term" value="F:protein-disulfide reductase activity"/>
    <property type="evidence" value="ECO:0007669"/>
    <property type="project" value="InterPro"/>
</dbReference>
<sequence>MIERFLDHSPRLLFLIALACLAALGSALVAQHVYDVRPCPWCVLQRLIFMGIAAVCLAGGVVALCVKAGRARQQMVRVFSAPLVLLALAGLVAATYQHEVAAESASCALSMPERVLTYFDLETRWPEVFMITANCNEAGKYRLLGLPYEIWSGLMFLMCLAIGLGLLLRRPGESSAHAHSQFHSRL</sequence>
<feature type="transmembrane region" description="Helical" evidence="6">
    <location>
        <begin position="47"/>
        <end position="66"/>
    </location>
</feature>
<dbReference type="Pfam" id="PF02600">
    <property type="entry name" value="DsbB"/>
    <property type="match status" value="1"/>
</dbReference>
<dbReference type="GO" id="GO:0005886">
    <property type="term" value="C:plasma membrane"/>
    <property type="evidence" value="ECO:0007669"/>
    <property type="project" value="UniProtKB-SubCell"/>
</dbReference>
<evidence type="ECO:0000313" key="8">
    <source>
        <dbReference type="Proteomes" id="UP000554837"/>
    </source>
</evidence>
<dbReference type="PANTHER" id="PTHR36570">
    <property type="entry name" value="DISULFIDE BOND FORMATION PROTEIN B"/>
    <property type="match status" value="1"/>
</dbReference>
<keyword evidence="5 6" id="KW-0472">Membrane</keyword>
<evidence type="ECO:0000313" key="7">
    <source>
        <dbReference type="EMBL" id="MBB5206140.1"/>
    </source>
</evidence>
<dbReference type="EMBL" id="JACHHO010000007">
    <property type="protein sequence ID" value="MBB5206140.1"/>
    <property type="molecule type" value="Genomic_DNA"/>
</dbReference>
<evidence type="ECO:0000256" key="4">
    <source>
        <dbReference type="ARBA" id="ARBA00022989"/>
    </source>
</evidence>
<keyword evidence="3 6" id="KW-0812">Transmembrane</keyword>
<feature type="transmembrane region" description="Helical" evidence="6">
    <location>
        <begin position="150"/>
        <end position="168"/>
    </location>
</feature>
<evidence type="ECO:0000256" key="6">
    <source>
        <dbReference type="SAM" id="Phobius"/>
    </source>
</evidence>
<evidence type="ECO:0000256" key="2">
    <source>
        <dbReference type="ARBA" id="ARBA00022475"/>
    </source>
</evidence>
<keyword evidence="2" id="KW-1003">Cell membrane</keyword>
<comment type="caution">
    <text evidence="7">The sequence shown here is derived from an EMBL/GenBank/DDBJ whole genome shotgun (WGS) entry which is preliminary data.</text>
</comment>
<comment type="subcellular location">
    <subcellularLocation>
        <location evidence="1">Cell membrane</location>
        <topology evidence="1">Multi-pass membrane protein</topology>
    </subcellularLocation>
</comment>
<accession>A0A840SCR9</accession>
<protein>
    <submittedName>
        <fullName evidence="7">Disulfide bond formation protein DsbB</fullName>
    </submittedName>
</protein>
<proteinExistence type="predicted"/>
<keyword evidence="4 6" id="KW-1133">Transmembrane helix</keyword>
<dbReference type="Proteomes" id="UP000554837">
    <property type="component" value="Unassembled WGS sequence"/>
</dbReference>